<organism evidence="1 2">
    <name type="scientific">Microbacterium phage Kieran</name>
    <dbReference type="NCBI Taxonomy" id="2126931"/>
    <lineage>
        <taxon>Viruses</taxon>
        <taxon>Duplodnaviria</taxon>
        <taxon>Heunggongvirae</taxon>
        <taxon>Uroviricota</taxon>
        <taxon>Caudoviricetes</taxon>
        <taxon>Dismasvirus</taxon>
        <taxon>Dismasvirus dismas</taxon>
    </lineage>
</organism>
<proteinExistence type="predicted"/>
<name>A0A2R4A2H2_9CAUD</name>
<dbReference type="Proteomes" id="UP000244767">
    <property type="component" value="Segment"/>
</dbReference>
<gene>
    <name evidence="1" type="primary">48</name>
    <name evidence="1" type="ORF">PBI_KIERAN_48</name>
</gene>
<reference evidence="1 2" key="1">
    <citation type="submission" date="2018-03" db="EMBL/GenBank/DDBJ databases">
        <authorList>
            <person name="Betsko A.J."/>
            <person name="Garlena R.A."/>
            <person name="Russell D.A."/>
            <person name="Pope W.H."/>
            <person name="Jacobs-Sera D."/>
            <person name="Hatfull G.F."/>
        </authorList>
    </citation>
    <scope>NUCLEOTIDE SEQUENCE [LARGE SCALE GENOMIC DNA]</scope>
</reference>
<accession>A0A2R4A2H2</accession>
<protein>
    <submittedName>
        <fullName evidence="1">Uncharacterized protein</fullName>
    </submittedName>
</protein>
<dbReference type="EMBL" id="MH045568">
    <property type="protein sequence ID" value="AVR57209.1"/>
    <property type="molecule type" value="Genomic_DNA"/>
</dbReference>
<evidence type="ECO:0000313" key="2">
    <source>
        <dbReference type="Proteomes" id="UP000244767"/>
    </source>
</evidence>
<evidence type="ECO:0000313" key="1">
    <source>
        <dbReference type="EMBL" id="AVR57209.1"/>
    </source>
</evidence>
<sequence>MRTITVREVTEALDQLVIERGPGYVYPDAGNGDNCFYSFEDGTPGCVVGAVLAKVAPEAFEELVVREAPQDDGNGAVYRPSAGNVAKVVKGAEWPHQPTEQLEPYWLVQAESPALGAALRDLQTAQDCGDTWEVAREAFVRRLRQAA</sequence>